<reference evidence="2 3" key="1">
    <citation type="submission" date="2016-07" db="EMBL/GenBank/DDBJ databases">
        <title>Draft genome of the white-rot fungus Obba rivulosa 3A-2.</title>
        <authorList>
            <consortium name="DOE Joint Genome Institute"/>
            <person name="Miettinen O."/>
            <person name="Riley R."/>
            <person name="Acob R."/>
            <person name="Barry K."/>
            <person name="Cullen D."/>
            <person name="De Vries R."/>
            <person name="Hainaut M."/>
            <person name="Hatakka A."/>
            <person name="Henrissat B."/>
            <person name="Hilden K."/>
            <person name="Kuo R."/>
            <person name="Labutti K."/>
            <person name="Lipzen A."/>
            <person name="Makela M.R."/>
            <person name="Sandor L."/>
            <person name="Spatafora J.W."/>
            <person name="Grigoriev I.V."/>
            <person name="Hibbett D.S."/>
        </authorList>
    </citation>
    <scope>NUCLEOTIDE SEQUENCE [LARGE SCALE GENOMIC DNA]</scope>
    <source>
        <strain evidence="2 3">3A-2</strain>
    </source>
</reference>
<feature type="region of interest" description="Disordered" evidence="1">
    <location>
        <begin position="136"/>
        <end position="170"/>
    </location>
</feature>
<organism evidence="2 3">
    <name type="scientific">Obba rivulosa</name>
    <dbReference type="NCBI Taxonomy" id="1052685"/>
    <lineage>
        <taxon>Eukaryota</taxon>
        <taxon>Fungi</taxon>
        <taxon>Dikarya</taxon>
        <taxon>Basidiomycota</taxon>
        <taxon>Agaricomycotina</taxon>
        <taxon>Agaricomycetes</taxon>
        <taxon>Polyporales</taxon>
        <taxon>Gelatoporiaceae</taxon>
        <taxon>Obba</taxon>
    </lineage>
</organism>
<accession>A0A8E2DEW2</accession>
<evidence type="ECO:0000313" key="2">
    <source>
        <dbReference type="EMBL" id="OCH84326.1"/>
    </source>
</evidence>
<dbReference type="Proteomes" id="UP000250043">
    <property type="component" value="Unassembled WGS sequence"/>
</dbReference>
<gene>
    <name evidence="2" type="ORF">OBBRIDRAFT_839784</name>
</gene>
<name>A0A8E2DEW2_9APHY</name>
<evidence type="ECO:0000256" key="1">
    <source>
        <dbReference type="SAM" id="MobiDB-lite"/>
    </source>
</evidence>
<proteinExistence type="predicted"/>
<dbReference type="EMBL" id="KV722688">
    <property type="protein sequence ID" value="OCH84326.1"/>
    <property type="molecule type" value="Genomic_DNA"/>
</dbReference>
<evidence type="ECO:0000313" key="3">
    <source>
        <dbReference type="Proteomes" id="UP000250043"/>
    </source>
</evidence>
<sequence>MSASEAVATLERQLNGRNLNQYYLEERPKKTDTAAVAAVSEDGAAAVAAVGEDSAGTAVAATRWGGGVRVRRTWAATHDNLCCPMAVLWVLSPSIPAVSPSVVVAVLLVAVGAGDSRVVGAVPVVTAGPRGDKVWAPSNKCEAPPPGPMNETVNVRRESVNGAPTCRPNP</sequence>
<protein>
    <submittedName>
        <fullName evidence="2">Uncharacterized protein</fullName>
    </submittedName>
</protein>
<keyword evidence="3" id="KW-1185">Reference proteome</keyword>
<dbReference type="AlphaFoldDB" id="A0A8E2DEW2"/>